<dbReference type="InterPro" id="IPR000700">
    <property type="entry name" value="PAS-assoc_C"/>
</dbReference>
<dbReference type="PANTHER" id="PTHR46663:SF3">
    <property type="entry name" value="SLL0267 PROTEIN"/>
    <property type="match status" value="1"/>
</dbReference>
<accession>A0A1S2LKX1</accession>
<evidence type="ECO:0000313" key="6">
    <source>
        <dbReference type="Proteomes" id="UP000180098"/>
    </source>
</evidence>
<dbReference type="SUPFAM" id="SSF55785">
    <property type="entry name" value="PYP-like sensor domain (PAS domain)"/>
    <property type="match status" value="1"/>
</dbReference>
<dbReference type="AlphaFoldDB" id="A0A1S2LKX1"/>
<dbReference type="PANTHER" id="PTHR46663">
    <property type="entry name" value="DIGUANYLATE CYCLASE DGCT-RELATED"/>
    <property type="match status" value="1"/>
</dbReference>
<keyword evidence="2" id="KW-1133">Transmembrane helix</keyword>
<reference evidence="5 6" key="1">
    <citation type="submission" date="2016-10" db="EMBL/GenBank/DDBJ databases">
        <title>Draft genome sequences of four alkaliphilic bacteria belonging to the Anaerobacillus genus.</title>
        <authorList>
            <person name="Bassil N.M."/>
            <person name="Lloyd J.R."/>
        </authorList>
    </citation>
    <scope>NUCLEOTIDE SEQUENCE [LARGE SCALE GENOMIC DNA]</scope>
    <source>
        <strain evidence="5 6">DSM 15340</strain>
    </source>
</reference>
<dbReference type="Proteomes" id="UP000180098">
    <property type="component" value="Unassembled WGS sequence"/>
</dbReference>
<dbReference type="PROSITE" id="PS50887">
    <property type="entry name" value="GGDEF"/>
    <property type="match status" value="1"/>
</dbReference>
<comment type="caution">
    <text evidence="5">The sequence shown here is derived from an EMBL/GenBank/DDBJ whole genome shotgun (WGS) entry which is preliminary data.</text>
</comment>
<dbReference type="InterPro" id="IPR035965">
    <property type="entry name" value="PAS-like_dom_sf"/>
</dbReference>
<feature type="transmembrane region" description="Helical" evidence="2">
    <location>
        <begin position="5"/>
        <end position="21"/>
    </location>
</feature>
<dbReference type="Pfam" id="PF00990">
    <property type="entry name" value="GGDEF"/>
    <property type="match status" value="1"/>
</dbReference>
<dbReference type="SUPFAM" id="SSF55073">
    <property type="entry name" value="Nucleotide cyclase"/>
    <property type="match status" value="1"/>
</dbReference>
<dbReference type="CDD" id="cd00130">
    <property type="entry name" value="PAS"/>
    <property type="match status" value="1"/>
</dbReference>
<evidence type="ECO:0008006" key="7">
    <source>
        <dbReference type="Google" id="ProtNLM"/>
    </source>
</evidence>
<name>A0A1S2LKX1_9BACI</name>
<gene>
    <name evidence="5" type="ORF">BKP35_09505</name>
</gene>
<dbReference type="InterPro" id="IPR043128">
    <property type="entry name" value="Rev_trsase/Diguanyl_cyclase"/>
</dbReference>
<dbReference type="NCBIfam" id="TIGR00229">
    <property type="entry name" value="sensory_box"/>
    <property type="match status" value="1"/>
</dbReference>
<sequence>MRKNLVIFYSLLLVIFLIVNNSSFHQLTNIIVILFLIPVWFVYKQLQLSEKNEMHFKQNINELVEKNRDLNNEIHRLEEIYDEINIVTFSYDIENEQLYISKGIEAISPFSKSELEKNPKLIKFFIASLDKNKEKELENLFSKGERGNLQLQINDNDDCIRWVALHTSPISDVNGKVERVNGYISDITDQKRLEGKLKQMAYYDKLTDLPNRNLIQKHLKKTLARSKRHEYSFAVMFIDLDGFKAINDELGHECGDLLLVEVADRLNNVVREEDLTGRLGGDEFIIVFEETTTNEVEVIAERIITSASKPYMINENEAKISPSIGISLFPQDGEDIETLIKNADKAMYFAKNNGKNSFKIYSPDLELEDGKVGKFPMFDKIMNTVSQLDLIQSVKNKF</sequence>
<feature type="domain" description="GGDEF" evidence="4">
    <location>
        <begin position="231"/>
        <end position="363"/>
    </location>
</feature>
<evidence type="ECO:0000259" key="4">
    <source>
        <dbReference type="PROSITE" id="PS50887"/>
    </source>
</evidence>
<feature type="domain" description="PAC" evidence="3">
    <location>
        <begin position="147"/>
        <end position="199"/>
    </location>
</feature>
<dbReference type="InterPro" id="IPR000014">
    <property type="entry name" value="PAS"/>
</dbReference>
<feature type="coiled-coil region" evidence="1">
    <location>
        <begin position="53"/>
        <end position="87"/>
    </location>
</feature>
<keyword evidence="2" id="KW-0812">Transmembrane</keyword>
<evidence type="ECO:0000256" key="2">
    <source>
        <dbReference type="SAM" id="Phobius"/>
    </source>
</evidence>
<dbReference type="InterPro" id="IPR000160">
    <property type="entry name" value="GGDEF_dom"/>
</dbReference>
<dbReference type="EMBL" id="MLQQ01000018">
    <property type="protein sequence ID" value="OIJ12984.1"/>
    <property type="molecule type" value="Genomic_DNA"/>
</dbReference>
<protein>
    <recommendedName>
        <fullName evidence="7">GGDEF domain-containing protein</fullName>
    </recommendedName>
</protein>
<dbReference type="CDD" id="cd01949">
    <property type="entry name" value="GGDEF"/>
    <property type="match status" value="1"/>
</dbReference>
<dbReference type="InterPro" id="IPR029787">
    <property type="entry name" value="Nucleotide_cyclase"/>
</dbReference>
<evidence type="ECO:0000259" key="3">
    <source>
        <dbReference type="PROSITE" id="PS50113"/>
    </source>
</evidence>
<dbReference type="Gene3D" id="3.30.70.270">
    <property type="match status" value="1"/>
</dbReference>
<dbReference type="Gene3D" id="3.30.450.20">
    <property type="entry name" value="PAS domain"/>
    <property type="match status" value="1"/>
</dbReference>
<dbReference type="InterPro" id="IPR052163">
    <property type="entry name" value="DGC-Regulatory_Protein"/>
</dbReference>
<evidence type="ECO:0000313" key="5">
    <source>
        <dbReference type="EMBL" id="OIJ12984.1"/>
    </source>
</evidence>
<dbReference type="SMART" id="SM00267">
    <property type="entry name" value="GGDEF"/>
    <property type="match status" value="1"/>
</dbReference>
<keyword evidence="6" id="KW-1185">Reference proteome</keyword>
<dbReference type="PROSITE" id="PS50113">
    <property type="entry name" value="PAC"/>
    <property type="match status" value="1"/>
</dbReference>
<organism evidence="5 6">
    <name type="scientific">Anaerobacillus arseniciselenatis</name>
    <dbReference type="NCBI Taxonomy" id="85682"/>
    <lineage>
        <taxon>Bacteria</taxon>
        <taxon>Bacillati</taxon>
        <taxon>Bacillota</taxon>
        <taxon>Bacilli</taxon>
        <taxon>Bacillales</taxon>
        <taxon>Bacillaceae</taxon>
        <taxon>Anaerobacillus</taxon>
    </lineage>
</organism>
<keyword evidence="1" id="KW-0175">Coiled coil</keyword>
<proteinExistence type="predicted"/>
<dbReference type="NCBIfam" id="TIGR00254">
    <property type="entry name" value="GGDEF"/>
    <property type="match status" value="1"/>
</dbReference>
<keyword evidence="2" id="KW-0472">Membrane</keyword>
<evidence type="ECO:0000256" key="1">
    <source>
        <dbReference type="SAM" id="Coils"/>
    </source>
</evidence>
<dbReference type="FunFam" id="3.30.70.270:FF:000001">
    <property type="entry name" value="Diguanylate cyclase domain protein"/>
    <property type="match status" value="1"/>
</dbReference>